<evidence type="ECO:0000256" key="4">
    <source>
        <dbReference type="ARBA" id="ARBA00022723"/>
    </source>
</evidence>
<dbReference type="GO" id="GO:0017004">
    <property type="term" value="P:cytochrome complex assembly"/>
    <property type="evidence" value="ECO:0007669"/>
    <property type="project" value="UniProtKB-KW"/>
</dbReference>
<dbReference type="Gene3D" id="3.40.390.10">
    <property type="entry name" value="Collagenase (Catalytic Domain)"/>
    <property type="match status" value="1"/>
</dbReference>
<dbReference type="GO" id="GO:0031012">
    <property type="term" value="C:extracellular matrix"/>
    <property type="evidence" value="ECO:0007669"/>
    <property type="project" value="InterPro"/>
</dbReference>
<evidence type="ECO:0000256" key="10">
    <source>
        <dbReference type="PROSITE-ProRule" id="PRU00023"/>
    </source>
</evidence>
<keyword evidence="10" id="KW-0040">ANK repeat</keyword>
<dbReference type="InterPro" id="IPR002110">
    <property type="entry name" value="Ankyrin_rpt"/>
</dbReference>
<evidence type="ECO:0000256" key="2">
    <source>
        <dbReference type="ARBA" id="ARBA00022670"/>
    </source>
</evidence>
<name>A0AAU8LS16_9BACT</name>
<reference evidence="13" key="2">
    <citation type="submission" date="2024-06" db="EMBL/GenBank/DDBJ databases">
        <authorList>
            <person name="Plum-Jensen L.E."/>
            <person name="Schramm A."/>
            <person name="Marshall I.P.G."/>
        </authorList>
    </citation>
    <scope>NUCLEOTIDE SEQUENCE</scope>
    <source>
        <strain evidence="13">Rat1</strain>
    </source>
</reference>
<dbReference type="PROSITE" id="PS50088">
    <property type="entry name" value="ANK_REPEAT"/>
    <property type="match status" value="1"/>
</dbReference>
<dbReference type="SMART" id="SM00235">
    <property type="entry name" value="ZnMc"/>
    <property type="match status" value="1"/>
</dbReference>
<dbReference type="InterPro" id="IPR024079">
    <property type="entry name" value="MetalloPept_cat_dom_sf"/>
</dbReference>
<gene>
    <name evidence="13" type="ORF">Q3M24_16150</name>
</gene>
<dbReference type="SUPFAM" id="SSF55486">
    <property type="entry name" value="Metalloproteases ('zincins'), catalytic domain"/>
    <property type="match status" value="1"/>
</dbReference>
<sequence length="635" mass="70334">MPAMKNVAIVCLMLVLFSVSSSDGTVYDELPPSFELLDGAFDTGDSVDDSTRRISRIKHALRKGADVNVMLPASENPPFWGTALMAASFRNDICALKILLDNGADANIVAPDGTTALIAAALKNSLEAAAFLVDHGANINTVGYEGKTALIIAQEKKNEAMVAILQSKKGKAYMALLLQGKINKKKWSTGNDDHNLYGTKWGACGLESEDKVCAFDPFNQCQFPVTEATVTYKFIADGAEIKINKATQSITDIDKFYNKPGYEDISYKSLMRSAFTTWDNCSGIKFKEVNGSDATADIRVGIYGPLPRNKDDVPPHALSYPPPYPEKISEEYWGDIYFNTVETEVVNRDKNEMMRRFYLVALHEIGHAIGLKHSGKESIMFGDSNQIFDLKPTLYHSDLEQAIRLYSHNYSLMECSSSNDFSAVAKKALKETKLVFKGAVSLPETAQSDFIFSDTEDGKKIPLGFTVRCNYFDIEYHPGSGTPNEYITGLTVLEDGKEVLATTIKENKPLTYKGVTFHQVSYKQVGAAIIKLREKHSDTVHAFPVDPKDYSVIHKWRQGESDGMIRIQSAQPIQLSDGKPSTEMKIWMTDSDGPPSMFTIMYGNSVIVERPKAKYELSIGPHFATGLQVEKRVLK</sequence>
<evidence type="ECO:0000256" key="6">
    <source>
        <dbReference type="ARBA" id="ARBA00022801"/>
    </source>
</evidence>
<dbReference type="InterPro" id="IPR006026">
    <property type="entry name" value="Peptidase_Metallo"/>
</dbReference>
<dbReference type="InterPro" id="IPR001818">
    <property type="entry name" value="Pept_M10_metallopeptidase"/>
</dbReference>
<keyword evidence="4" id="KW-0479">Metal-binding</keyword>
<dbReference type="Gene3D" id="1.25.40.20">
    <property type="entry name" value="Ankyrin repeat-containing domain"/>
    <property type="match status" value="1"/>
</dbReference>
<evidence type="ECO:0000256" key="11">
    <source>
        <dbReference type="SAM" id="SignalP"/>
    </source>
</evidence>
<dbReference type="GO" id="GO:0004222">
    <property type="term" value="F:metalloendopeptidase activity"/>
    <property type="evidence" value="ECO:0007669"/>
    <property type="project" value="InterPro"/>
</dbReference>
<dbReference type="Pfam" id="PF00413">
    <property type="entry name" value="Peptidase_M10"/>
    <property type="match status" value="1"/>
</dbReference>
<keyword evidence="5" id="KW-0201">Cytochrome c-type biogenesis</keyword>
<proteinExistence type="predicted"/>
<protein>
    <submittedName>
        <fullName evidence="13">Cytochrome c biogenesis protein ResB</fullName>
    </submittedName>
</protein>
<dbReference type="PANTHER" id="PTHR22677:SF4">
    <property type="entry name" value="USHER SYNDROME TYPE-1G PROTEIN-LIKE PROTEIN"/>
    <property type="match status" value="1"/>
</dbReference>
<keyword evidence="3" id="KW-0812">Transmembrane</keyword>
<evidence type="ECO:0000256" key="1">
    <source>
        <dbReference type="ARBA" id="ARBA00004141"/>
    </source>
</evidence>
<feature type="signal peptide" evidence="11">
    <location>
        <begin position="1"/>
        <end position="23"/>
    </location>
</feature>
<evidence type="ECO:0000256" key="8">
    <source>
        <dbReference type="ARBA" id="ARBA00022989"/>
    </source>
</evidence>
<dbReference type="GO" id="GO:0016020">
    <property type="term" value="C:membrane"/>
    <property type="evidence" value="ECO:0007669"/>
    <property type="project" value="UniProtKB-SubCell"/>
</dbReference>
<dbReference type="InterPro" id="IPR007816">
    <property type="entry name" value="ResB-like_domain"/>
</dbReference>
<dbReference type="SMART" id="SM00248">
    <property type="entry name" value="ANK"/>
    <property type="match status" value="3"/>
</dbReference>
<dbReference type="AlphaFoldDB" id="A0AAU8LS16"/>
<dbReference type="SUPFAM" id="SSF48403">
    <property type="entry name" value="Ankyrin repeat"/>
    <property type="match status" value="1"/>
</dbReference>
<evidence type="ECO:0000256" key="9">
    <source>
        <dbReference type="ARBA" id="ARBA00023136"/>
    </source>
</evidence>
<feature type="repeat" description="ANK" evidence="10">
    <location>
        <begin position="112"/>
        <end position="144"/>
    </location>
</feature>
<dbReference type="Pfam" id="PF05140">
    <property type="entry name" value="ResB"/>
    <property type="match status" value="1"/>
</dbReference>
<evidence type="ECO:0000256" key="5">
    <source>
        <dbReference type="ARBA" id="ARBA00022748"/>
    </source>
</evidence>
<evidence type="ECO:0000259" key="12">
    <source>
        <dbReference type="SMART" id="SM00235"/>
    </source>
</evidence>
<dbReference type="GO" id="GO:0008270">
    <property type="term" value="F:zinc ion binding"/>
    <property type="evidence" value="ECO:0007669"/>
    <property type="project" value="InterPro"/>
</dbReference>
<keyword evidence="2" id="KW-0645">Protease</keyword>
<keyword evidence="9" id="KW-0472">Membrane</keyword>
<feature type="chain" id="PRO_5043695022" evidence="11">
    <location>
        <begin position="24"/>
        <end position="635"/>
    </location>
</feature>
<accession>A0AAU8LS16</accession>
<dbReference type="PROSITE" id="PS50297">
    <property type="entry name" value="ANK_REP_REGION"/>
    <property type="match status" value="1"/>
</dbReference>
<keyword evidence="8" id="KW-1133">Transmembrane helix</keyword>
<keyword evidence="7" id="KW-0862">Zinc</keyword>
<evidence type="ECO:0000256" key="3">
    <source>
        <dbReference type="ARBA" id="ARBA00022692"/>
    </source>
</evidence>
<dbReference type="Pfam" id="PF12796">
    <property type="entry name" value="Ank_2"/>
    <property type="match status" value="1"/>
</dbReference>
<dbReference type="PANTHER" id="PTHR22677">
    <property type="entry name" value="ANKYRIN REPEAT DOMAIN-CONTAINING PROTEIN 60"/>
    <property type="match status" value="1"/>
</dbReference>
<dbReference type="GO" id="GO:0006508">
    <property type="term" value="P:proteolysis"/>
    <property type="evidence" value="ECO:0007669"/>
    <property type="project" value="UniProtKB-KW"/>
</dbReference>
<dbReference type="InterPro" id="IPR039323">
    <property type="entry name" value="ANKRD_45/46/60"/>
</dbReference>
<reference evidence="13" key="1">
    <citation type="journal article" date="2024" name="Syst. Appl. Microbiol.">
        <title>First single-strain enrichments of Electrothrix cable bacteria, description of E. aestuarii sp. nov. and E. rattekaaiensis sp. nov., and proposal of a cable bacteria taxonomy following the rules of the SeqCode.</title>
        <authorList>
            <person name="Plum-Jensen L.E."/>
            <person name="Schramm A."/>
            <person name="Marshall I.P.G."/>
        </authorList>
    </citation>
    <scope>NUCLEOTIDE SEQUENCE</scope>
    <source>
        <strain evidence="13">Rat1</strain>
    </source>
</reference>
<feature type="domain" description="Peptidase metallopeptidase" evidence="12">
    <location>
        <begin position="239"/>
        <end position="397"/>
    </location>
</feature>
<evidence type="ECO:0000256" key="7">
    <source>
        <dbReference type="ARBA" id="ARBA00022833"/>
    </source>
</evidence>
<keyword evidence="11" id="KW-0732">Signal</keyword>
<dbReference type="InterPro" id="IPR036770">
    <property type="entry name" value="Ankyrin_rpt-contain_sf"/>
</dbReference>
<dbReference type="KEGG" id="eaj:Q3M24_16150"/>
<comment type="subcellular location">
    <subcellularLocation>
        <location evidence="1">Membrane</location>
        <topology evidence="1">Multi-pass membrane protein</topology>
    </subcellularLocation>
</comment>
<keyword evidence="6" id="KW-0378">Hydrolase</keyword>
<dbReference type="EMBL" id="CP159373">
    <property type="protein sequence ID" value="XCN71828.1"/>
    <property type="molecule type" value="Genomic_DNA"/>
</dbReference>
<evidence type="ECO:0000313" key="13">
    <source>
        <dbReference type="EMBL" id="XCN71828.1"/>
    </source>
</evidence>
<organism evidence="13">
    <name type="scientific">Candidatus Electrothrix aestuarii</name>
    <dbReference type="NCBI Taxonomy" id="3062594"/>
    <lineage>
        <taxon>Bacteria</taxon>
        <taxon>Pseudomonadati</taxon>
        <taxon>Thermodesulfobacteriota</taxon>
        <taxon>Desulfobulbia</taxon>
        <taxon>Desulfobulbales</taxon>
        <taxon>Desulfobulbaceae</taxon>
        <taxon>Candidatus Electrothrix</taxon>
    </lineage>
</organism>